<gene>
    <name evidence="2" type="ORF">POVCU1_080910</name>
</gene>
<feature type="region of interest" description="Disordered" evidence="1">
    <location>
        <begin position="209"/>
        <end position="252"/>
    </location>
</feature>
<accession>A0A1A8XC58</accession>
<dbReference type="Proteomes" id="UP000078546">
    <property type="component" value="Unassembled WGS sequence"/>
</dbReference>
<dbReference type="Pfam" id="PF05795">
    <property type="entry name" value="Plasmodium_Vir"/>
    <property type="match status" value="1"/>
</dbReference>
<sequence>MGTEEDPDVSSLQSEVIYYQMDKGLKDYIDEKDIFWESVIKKHILNRLSIFRSLAKGFYYVCTMNKDEGTLYTERWNYLYFWTRHKVLKSSENSSLSDIMDLLKTVKSVKDNGQLYNNDMFNVSTEQFNNLKKIYDYLQNYDTIYLKVGPSGNAPCTEKYKKYLTTSYEFYMSEKGKCSYNNTDNYCKVLNSFVSEYGKKDIIKLTCNGTKDPNEKHEMEDDTEVLGSPGPQLSVHEKPAEASQTSSGPEVDTRHMQISDGIVSPSLGSINALSTVFPLLGTASLAFFFFKFTPIGSRLYNSISSKQIIRTNIEEPQELLENSYEFPNINIEENSHHISYHTM</sequence>
<dbReference type="InterPro" id="IPR008780">
    <property type="entry name" value="Plasmodium_Vir"/>
</dbReference>
<reference evidence="3" key="1">
    <citation type="submission" date="2016-05" db="EMBL/GenBank/DDBJ databases">
        <authorList>
            <person name="Naeem Raeece"/>
        </authorList>
    </citation>
    <scope>NUCLEOTIDE SEQUENCE [LARGE SCALE GENOMIC DNA]</scope>
</reference>
<proteinExistence type="predicted"/>
<protein>
    <submittedName>
        <fullName evidence="2">PIR Superfamily Protein</fullName>
    </submittedName>
</protein>
<evidence type="ECO:0000313" key="2">
    <source>
        <dbReference type="EMBL" id="SBT02803.1"/>
    </source>
</evidence>
<dbReference type="AlphaFoldDB" id="A0A1A8XC58"/>
<dbReference type="EMBL" id="FLQV01003762">
    <property type="protein sequence ID" value="SBT02803.1"/>
    <property type="molecule type" value="Genomic_DNA"/>
</dbReference>
<evidence type="ECO:0000256" key="1">
    <source>
        <dbReference type="SAM" id="MobiDB-lite"/>
    </source>
</evidence>
<organism evidence="2 3">
    <name type="scientific">Plasmodium ovale curtisi</name>
    <dbReference type="NCBI Taxonomy" id="864141"/>
    <lineage>
        <taxon>Eukaryota</taxon>
        <taxon>Sar</taxon>
        <taxon>Alveolata</taxon>
        <taxon>Apicomplexa</taxon>
        <taxon>Aconoidasida</taxon>
        <taxon>Haemosporida</taxon>
        <taxon>Plasmodiidae</taxon>
        <taxon>Plasmodium</taxon>
        <taxon>Plasmodium (Plasmodium)</taxon>
    </lineage>
</organism>
<name>A0A1A8XC58_PLAOA</name>
<evidence type="ECO:0000313" key="3">
    <source>
        <dbReference type="Proteomes" id="UP000078546"/>
    </source>
</evidence>